<dbReference type="GO" id="GO:0016410">
    <property type="term" value="F:N-acyltransferase activity"/>
    <property type="evidence" value="ECO:0000318"/>
    <property type="project" value="GO_Central"/>
</dbReference>
<dbReference type="Pfam" id="PF08444">
    <property type="entry name" value="Gly_acyl_tr_C"/>
    <property type="match status" value="1"/>
</dbReference>
<feature type="compositionally biased region" description="Basic residues" evidence="4">
    <location>
        <begin position="73"/>
        <end position="84"/>
    </location>
</feature>
<dbReference type="Ensembl" id="ENSGALT00010057028.1">
    <property type="protein sequence ID" value="ENSGALP00010034686.1"/>
    <property type="gene ID" value="ENSGALG00010023397.1"/>
</dbReference>
<keyword evidence="8" id="KW-1185">Reference proteome</keyword>
<dbReference type="SUPFAM" id="SSF55729">
    <property type="entry name" value="Acyl-CoA N-acyltransferases (Nat)"/>
    <property type="match status" value="1"/>
</dbReference>
<feature type="region of interest" description="Disordered" evidence="4">
    <location>
        <begin position="53"/>
        <end position="84"/>
    </location>
</feature>
<dbReference type="InterPro" id="IPR013652">
    <property type="entry name" value="Glycine_N-acyltransferase_C"/>
</dbReference>
<dbReference type="OrthoDB" id="61870at2759"/>
<dbReference type="Gene3D" id="3.40.630.30">
    <property type="match status" value="1"/>
</dbReference>
<feature type="domain" description="Glycine N-acyltransferase N-terminal" evidence="5">
    <location>
        <begin position="89"/>
        <end position="261"/>
    </location>
</feature>
<dbReference type="InterPro" id="IPR016181">
    <property type="entry name" value="Acyl_CoA_acyltransferase"/>
</dbReference>
<dbReference type="InterPro" id="IPR015938">
    <property type="entry name" value="Glycine_N-acyltransferase_N"/>
</dbReference>
<dbReference type="PANTHER" id="PTHR15298">
    <property type="entry name" value="L-COA N-ACYLTRANSFERASE-RELATED"/>
    <property type="match status" value="1"/>
</dbReference>
<evidence type="ECO:0000256" key="2">
    <source>
        <dbReference type="ARBA" id="ARBA00023315"/>
    </source>
</evidence>
<evidence type="ECO:0000256" key="3">
    <source>
        <dbReference type="RuleBase" id="RU368002"/>
    </source>
</evidence>
<dbReference type="GeneTree" id="ENSGT00950000183133"/>
<reference evidence="7" key="1">
    <citation type="submission" date="2020-11" db="EMBL/GenBank/DDBJ databases">
        <title>Gallus gallus (Chicken) genome, bGalGal1, GRCg7b, maternal haplotype autosomes + Z &amp; W.</title>
        <authorList>
            <person name="Warren W."/>
            <person name="Formenti G."/>
            <person name="Fedrigo O."/>
            <person name="Haase B."/>
            <person name="Mountcastle J."/>
            <person name="Balacco J."/>
            <person name="Tracey A."/>
            <person name="Schneider V."/>
            <person name="Okimoto R."/>
            <person name="Cheng H."/>
            <person name="Hawken R."/>
            <person name="Howe K."/>
            <person name="Jarvis E.D."/>
        </authorList>
    </citation>
    <scope>NUCLEOTIDE SEQUENCE [LARGE SCALE GENOMIC DNA]</scope>
    <source>
        <strain evidence="7">Broiler</strain>
    </source>
</reference>
<accession>A0A8V0ZMR6</accession>
<evidence type="ECO:0000259" key="5">
    <source>
        <dbReference type="Pfam" id="PF06021"/>
    </source>
</evidence>
<dbReference type="GO" id="GO:0005739">
    <property type="term" value="C:mitochondrion"/>
    <property type="evidence" value="ECO:0007669"/>
    <property type="project" value="InterPro"/>
</dbReference>
<feature type="region of interest" description="Disordered" evidence="4">
    <location>
        <begin position="1"/>
        <end position="27"/>
    </location>
</feature>
<keyword evidence="1 3" id="KW-0808">Transferase</keyword>
<keyword evidence="2 3" id="KW-0012">Acyltransferase</keyword>
<evidence type="ECO:0000256" key="1">
    <source>
        <dbReference type="ARBA" id="ARBA00022679"/>
    </source>
</evidence>
<dbReference type="Proteomes" id="UP000000539">
    <property type="component" value="Chromosome 5"/>
</dbReference>
<dbReference type="InterPro" id="IPR010313">
    <property type="entry name" value="Glycine_N-acyltransferase"/>
</dbReference>
<dbReference type="PANTHER" id="PTHR15298:SF1">
    <property type="entry name" value="GLYCINE N-ACYLTRANSFERASE-LIKE PROTEIN"/>
    <property type="match status" value="1"/>
</dbReference>
<reference evidence="7" key="2">
    <citation type="submission" date="2025-08" db="UniProtKB">
        <authorList>
            <consortium name="Ensembl"/>
        </authorList>
    </citation>
    <scope>IDENTIFICATION</scope>
    <source>
        <strain evidence="7">broiler</strain>
    </source>
</reference>
<name>A0A8V0ZMR6_CHICK</name>
<proteinExistence type="inferred from homology"/>
<dbReference type="Pfam" id="PF06021">
    <property type="entry name" value="Gly_acyl_tr_N"/>
    <property type="match status" value="1"/>
</dbReference>
<dbReference type="AlphaFoldDB" id="A0A8V0ZMR6"/>
<organism evidence="7 8">
    <name type="scientific">Gallus gallus</name>
    <name type="common">Chicken</name>
    <dbReference type="NCBI Taxonomy" id="9031"/>
    <lineage>
        <taxon>Eukaryota</taxon>
        <taxon>Metazoa</taxon>
        <taxon>Chordata</taxon>
        <taxon>Craniata</taxon>
        <taxon>Vertebrata</taxon>
        <taxon>Euteleostomi</taxon>
        <taxon>Archelosauria</taxon>
        <taxon>Archosauria</taxon>
        <taxon>Dinosauria</taxon>
        <taxon>Saurischia</taxon>
        <taxon>Theropoda</taxon>
        <taxon>Coelurosauria</taxon>
        <taxon>Aves</taxon>
        <taxon>Neognathae</taxon>
        <taxon>Galloanserae</taxon>
        <taxon>Galliformes</taxon>
        <taxon>Phasianidae</taxon>
        <taxon>Phasianinae</taxon>
        <taxon>Gallus</taxon>
    </lineage>
</organism>
<reference evidence="7" key="3">
    <citation type="submission" date="2025-09" db="UniProtKB">
        <authorList>
            <consortium name="Ensembl"/>
        </authorList>
    </citation>
    <scope>IDENTIFICATION</scope>
    <source>
        <strain evidence="7">broiler</strain>
    </source>
</reference>
<dbReference type="EC" id="2.3.1.-" evidence="3"/>
<protein>
    <recommendedName>
        <fullName evidence="3">Glycine N-acyltransferase-like protein</fullName>
        <ecNumber evidence="3">2.3.1.-</ecNumber>
    </recommendedName>
</protein>
<evidence type="ECO:0000313" key="7">
    <source>
        <dbReference type="Ensembl" id="ENSGALP00010034686.1"/>
    </source>
</evidence>
<gene>
    <name evidence="7" type="primary">LOC107049269</name>
</gene>
<evidence type="ECO:0000259" key="6">
    <source>
        <dbReference type="Pfam" id="PF08444"/>
    </source>
</evidence>
<feature type="domain" description="Glycine N-acyltransferase C-terminal" evidence="6">
    <location>
        <begin position="264"/>
        <end position="341"/>
    </location>
</feature>
<evidence type="ECO:0000313" key="8">
    <source>
        <dbReference type="Proteomes" id="UP000000539"/>
    </source>
</evidence>
<evidence type="ECO:0000256" key="4">
    <source>
        <dbReference type="SAM" id="MobiDB-lite"/>
    </source>
</evidence>
<comment type="similarity">
    <text evidence="3">Belongs to the glycine N-acyltransferase family.</text>
</comment>
<sequence>PTWRPEISYGQPPVSLSPSQQGGGCPTSPTIPVAAGCHVPCARRDGPCPPHPPGTLWPRGTHPPVTTTGSIGTHHRRCPPAGTRRHGRLEAALRSSLPRALPVYGAVLNINRGNPGDFEVAVDAWPNFGAVLARRRGEAPLNDSYRNLCSAFYRDVGAYRALLESPGCLRWDSAFHIFGLQDGVLTVSQDIALAKGVELEVTEYYTYLHPDPSTLPEPQLDPDVQLGTLSPAHVELLDSTWPYGGNVWSRRYLGELLRRFPHLCLQDPAGNLLGWMLSDGFAAGAHGYTVPAQRRRGLMRALTIMAARRAHGRGFPVYGHTATDNRAMQRLQEELGHRRLPGMCRFVLHNPTLARAAPGAPPGRNA</sequence>
<dbReference type="GO" id="GO:0047961">
    <property type="term" value="F:glycine N-acyltransferase activity"/>
    <property type="evidence" value="ECO:0007669"/>
    <property type="project" value="InterPro"/>
</dbReference>